<keyword evidence="2" id="KW-0004">4Fe-4S</keyword>
<dbReference type="EMBL" id="LT158599">
    <property type="protein sequence ID" value="CVK32051.1"/>
    <property type="molecule type" value="Genomic_DNA"/>
</dbReference>
<dbReference type="GO" id="GO:0051607">
    <property type="term" value="P:defense response to virus"/>
    <property type="evidence" value="ECO:0007669"/>
    <property type="project" value="UniProtKB-KW"/>
</dbReference>
<dbReference type="AlphaFoldDB" id="A0A0X3BJA1"/>
<dbReference type="Proteomes" id="UP000069850">
    <property type="component" value="Chromosome 1"/>
</dbReference>
<dbReference type="Pfam" id="PF04055">
    <property type="entry name" value="Radical_SAM"/>
    <property type="match status" value="1"/>
</dbReference>
<dbReference type="InterPro" id="IPR006638">
    <property type="entry name" value="Elp3/MiaA/NifB-like_rSAM"/>
</dbReference>
<evidence type="ECO:0000256" key="4">
    <source>
        <dbReference type="ARBA" id="ARBA00022723"/>
    </source>
</evidence>
<evidence type="ECO:0000259" key="8">
    <source>
        <dbReference type="PROSITE" id="PS51918"/>
    </source>
</evidence>
<dbReference type="InterPro" id="IPR007197">
    <property type="entry name" value="rSAM"/>
</dbReference>
<dbReference type="OrthoDB" id="5620at2157"/>
<dbReference type="PROSITE" id="PS51918">
    <property type="entry name" value="RADICAL_SAM"/>
    <property type="match status" value="1"/>
</dbReference>
<dbReference type="InterPro" id="IPR058240">
    <property type="entry name" value="rSAM_sf"/>
</dbReference>
<dbReference type="CDD" id="cd01335">
    <property type="entry name" value="Radical_SAM"/>
    <property type="match status" value="1"/>
</dbReference>
<dbReference type="SFLD" id="SFLDS00029">
    <property type="entry name" value="Radical_SAM"/>
    <property type="match status" value="1"/>
</dbReference>
<keyword evidence="6" id="KW-0411">Iron-sulfur</keyword>
<protein>
    <submittedName>
        <fullName evidence="9">MS2 complete genome</fullName>
    </submittedName>
</protein>
<evidence type="ECO:0000313" key="9">
    <source>
        <dbReference type="EMBL" id="CVK32051.1"/>
    </source>
</evidence>
<dbReference type="OMA" id="ERWFKKY"/>
<dbReference type="SMART" id="SM00729">
    <property type="entry name" value="Elp3"/>
    <property type="match status" value="1"/>
</dbReference>
<sequence>MPAHSVIRSVNWHLISTCNYSCRFCFARNLGEQPVSFSEGLTILSHLADAGMEKINFAGGEPLLHPRLFDYCRAARDLGMTVSITTNGSLLSQKLIGEHAACIDWIALSVDSASESTEKRLGRGYGQHVQHCIGLSDAVREAGIRLKINTTVTRLTWEEDMADFIQRTSPDRWKVLQMLHIQGENDGAMADLAVTDKQFQTFCARHADVILRGGVQPVFESSAMIEGSYFMITPGGCVKTDTGRVIRKYPLADVLHSGVMEYVDPVLYLGRGGVYAW</sequence>
<dbReference type="PANTHER" id="PTHR21339:SF0">
    <property type="entry name" value="S-ADENOSYLMETHIONINE-DEPENDENT NUCLEOTIDE DEHYDRATASE RSAD2"/>
    <property type="match status" value="1"/>
</dbReference>
<dbReference type="GO" id="GO:0046872">
    <property type="term" value="F:metal ion binding"/>
    <property type="evidence" value="ECO:0007669"/>
    <property type="project" value="UniProtKB-KW"/>
</dbReference>
<evidence type="ECO:0000256" key="6">
    <source>
        <dbReference type="ARBA" id="ARBA00023014"/>
    </source>
</evidence>
<evidence type="ECO:0000256" key="5">
    <source>
        <dbReference type="ARBA" id="ARBA00023004"/>
    </source>
</evidence>
<evidence type="ECO:0000256" key="2">
    <source>
        <dbReference type="ARBA" id="ARBA00022485"/>
    </source>
</evidence>
<organism evidence="9 10">
    <name type="scientific">Methanoculleus bourgensis</name>
    <dbReference type="NCBI Taxonomy" id="83986"/>
    <lineage>
        <taxon>Archaea</taxon>
        <taxon>Methanobacteriati</taxon>
        <taxon>Methanobacteriota</taxon>
        <taxon>Stenosarchaea group</taxon>
        <taxon>Methanomicrobia</taxon>
        <taxon>Methanomicrobiales</taxon>
        <taxon>Methanomicrobiaceae</taxon>
        <taxon>Methanoculleus</taxon>
    </lineage>
</organism>
<dbReference type="KEGG" id="mema:MMAB1_0837"/>
<keyword evidence="3" id="KW-0949">S-adenosyl-L-methionine</keyword>
<dbReference type="GeneID" id="27136837"/>
<dbReference type="GO" id="GO:0051539">
    <property type="term" value="F:4 iron, 4 sulfur cluster binding"/>
    <property type="evidence" value="ECO:0007669"/>
    <property type="project" value="UniProtKB-KW"/>
</dbReference>
<dbReference type="SFLD" id="SFLDG01067">
    <property type="entry name" value="SPASM/twitch_domain_containing"/>
    <property type="match status" value="1"/>
</dbReference>
<feature type="domain" description="Radical SAM core" evidence="8">
    <location>
        <begin position="1"/>
        <end position="212"/>
    </location>
</feature>
<dbReference type="PANTHER" id="PTHR21339">
    <property type="entry name" value="RADICAL S-ADENOSYL METHIONINE DOMAIN-CONTAINING PROTEIN 2"/>
    <property type="match status" value="1"/>
</dbReference>
<dbReference type="Gene3D" id="3.20.20.70">
    <property type="entry name" value="Aldolase class I"/>
    <property type="match status" value="1"/>
</dbReference>
<keyword evidence="7" id="KW-0051">Antiviral defense</keyword>
<dbReference type="InterPro" id="IPR013785">
    <property type="entry name" value="Aldolase_TIM"/>
</dbReference>
<keyword evidence="5" id="KW-0408">Iron</keyword>
<dbReference type="NCBIfam" id="NF038283">
    <property type="entry name" value="viperin_w_prok"/>
    <property type="match status" value="1"/>
</dbReference>
<comment type="cofactor">
    <cofactor evidence="1">
        <name>[4Fe-4S] cluster</name>
        <dbReference type="ChEBI" id="CHEBI:49883"/>
    </cofactor>
</comment>
<evidence type="ECO:0000256" key="7">
    <source>
        <dbReference type="ARBA" id="ARBA00023118"/>
    </source>
</evidence>
<keyword evidence="4" id="KW-0479">Metal-binding</keyword>
<accession>A0A0X3BJA1</accession>
<dbReference type="SUPFAM" id="SSF102114">
    <property type="entry name" value="Radical SAM enzymes"/>
    <property type="match status" value="1"/>
</dbReference>
<reference evidence="9 10" key="1">
    <citation type="submission" date="2016-01" db="EMBL/GenBank/DDBJ databases">
        <authorList>
            <person name="Manzoor S."/>
        </authorList>
    </citation>
    <scope>NUCLEOTIDE SEQUENCE [LARGE SCALE GENOMIC DNA]</scope>
    <source>
        <strain evidence="9">Methanoculleus sp MAB1</strain>
    </source>
</reference>
<dbReference type="GO" id="GO:0003824">
    <property type="term" value="F:catalytic activity"/>
    <property type="evidence" value="ECO:0007669"/>
    <property type="project" value="InterPro"/>
</dbReference>
<dbReference type="InterPro" id="IPR051196">
    <property type="entry name" value="RSAD2/Viperin_antiviral"/>
</dbReference>
<dbReference type="GeneID" id="13354307"/>
<name>A0A0X3BJA1_9EURY</name>
<dbReference type="RefSeq" id="WP_014866549.1">
    <property type="nucleotide sequence ID" value="NZ_LT158599.1"/>
</dbReference>
<proteinExistence type="predicted"/>
<evidence type="ECO:0000256" key="1">
    <source>
        <dbReference type="ARBA" id="ARBA00001966"/>
    </source>
</evidence>
<evidence type="ECO:0000313" key="10">
    <source>
        <dbReference type="Proteomes" id="UP000069850"/>
    </source>
</evidence>
<evidence type="ECO:0000256" key="3">
    <source>
        <dbReference type="ARBA" id="ARBA00022691"/>
    </source>
</evidence>
<gene>
    <name evidence="9" type="ORF">MMAB1_0837</name>
</gene>